<gene>
    <name evidence="1" type="ordered locus">DP0732</name>
</gene>
<accession>Q6AQB2</accession>
<sequence length="71" mass="8023">MGPFAVCLFVIQFSRIVFPCEAGAVRVPRDVEYNLKFKLCQQLILFSFALSASRFENVLCSEGRANLLDFS</sequence>
<organism evidence="1 2">
    <name type="scientific">Desulfotalea psychrophila (strain LSv54 / DSM 12343)</name>
    <dbReference type="NCBI Taxonomy" id="177439"/>
    <lineage>
        <taxon>Bacteria</taxon>
        <taxon>Pseudomonadati</taxon>
        <taxon>Thermodesulfobacteriota</taxon>
        <taxon>Desulfobulbia</taxon>
        <taxon>Desulfobulbales</taxon>
        <taxon>Desulfocapsaceae</taxon>
        <taxon>Desulfotalea</taxon>
    </lineage>
</organism>
<protein>
    <submittedName>
        <fullName evidence="1">Uncharacterized protein</fullName>
    </submittedName>
</protein>
<evidence type="ECO:0000313" key="1">
    <source>
        <dbReference type="EMBL" id="CAG35461.1"/>
    </source>
</evidence>
<dbReference type="Proteomes" id="UP000000602">
    <property type="component" value="Chromosome"/>
</dbReference>
<dbReference type="KEGG" id="dps:DP0732"/>
<evidence type="ECO:0000313" key="2">
    <source>
        <dbReference type="Proteomes" id="UP000000602"/>
    </source>
</evidence>
<name>Q6AQB2_DESPS</name>
<dbReference type="AlphaFoldDB" id="Q6AQB2"/>
<dbReference type="HOGENOM" id="CLU_2733494_0_0_7"/>
<keyword evidence="2" id="KW-1185">Reference proteome</keyword>
<proteinExistence type="predicted"/>
<dbReference type="EMBL" id="CR522870">
    <property type="protein sequence ID" value="CAG35461.1"/>
    <property type="molecule type" value="Genomic_DNA"/>
</dbReference>
<reference evidence="2" key="1">
    <citation type="journal article" date="2004" name="Environ. Microbiol.">
        <title>The genome of Desulfotalea psychrophila, a sulfate-reducing bacterium from permanently cold Arctic sediments.</title>
        <authorList>
            <person name="Rabus R."/>
            <person name="Ruepp A."/>
            <person name="Frickey T."/>
            <person name="Rattei T."/>
            <person name="Fartmann B."/>
            <person name="Stark M."/>
            <person name="Bauer M."/>
            <person name="Zibat A."/>
            <person name="Lombardot T."/>
            <person name="Becker I."/>
            <person name="Amann J."/>
            <person name="Gellner K."/>
            <person name="Teeling H."/>
            <person name="Leuschner W.D."/>
            <person name="Gloeckner F.-O."/>
            <person name="Lupas A.N."/>
            <person name="Amann R."/>
            <person name="Klenk H.-P."/>
        </authorList>
    </citation>
    <scope>NUCLEOTIDE SEQUENCE [LARGE SCALE GENOMIC DNA]</scope>
    <source>
        <strain evidence="2">DSM 12343 / LSv54</strain>
    </source>
</reference>